<keyword evidence="4" id="KW-1185">Reference proteome</keyword>
<proteinExistence type="predicted"/>
<dbReference type="EMBL" id="NBII01000004">
    <property type="protein sequence ID" value="PAV19248.1"/>
    <property type="molecule type" value="Genomic_DNA"/>
</dbReference>
<accession>A0A286UI75</accession>
<comment type="caution">
    <text evidence="3">The sequence shown here is derived from an EMBL/GenBank/DDBJ whole genome shotgun (WGS) entry which is preliminary data.</text>
</comment>
<keyword evidence="1" id="KW-0812">Transmembrane</keyword>
<feature type="transmembrane region" description="Helical" evidence="1">
    <location>
        <begin position="129"/>
        <end position="152"/>
    </location>
</feature>
<organism evidence="3 4">
    <name type="scientific">Pyrrhoderma noxium</name>
    <dbReference type="NCBI Taxonomy" id="2282107"/>
    <lineage>
        <taxon>Eukaryota</taxon>
        <taxon>Fungi</taxon>
        <taxon>Dikarya</taxon>
        <taxon>Basidiomycota</taxon>
        <taxon>Agaricomycotina</taxon>
        <taxon>Agaricomycetes</taxon>
        <taxon>Hymenochaetales</taxon>
        <taxon>Hymenochaetaceae</taxon>
        <taxon>Pyrrhoderma</taxon>
    </lineage>
</organism>
<feature type="transmembrane region" description="Helical" evidence="1">
    <location>
        <begin position="182"/>
        <end position="206"/>
    </location>
</feature>
<evidence type="ECO:0000313" key="4">
    <source>
        <dbReference type="Proteomes" id="UP000217199"/>
    </source>
</evidence>
<protein>
    <recommendedName>
        <fullName evidence="2">DUF6533 domain-containing protein</fullName>
    </recommendedName>
</protein>
<name>A0A286UI75_9AGAM</name>
<dbReference type="AlphaFoldDB" id="A0A286UI75"/>
<reference evidence="3 4" key="1">
    <citation type="journal article" date="2017" name="Mol. Ecol.">
        <title>Comparative and population genomic landscape of Phellinus noxius: A hypervariable fungus causing root rot in trees.</title>
        <authorList>
            <person name="Chung C.L."/>
            <person name="Lee T.J."/>
            <person name="Akiba M."/>
            <person name="Lee H.H."/>
            <person name="Kuo T.H."/>
            <person name="Liu D."/>
            <person name="Ke H.M."/>
            <person name="Yokoi T."/>
            <person name="Roa M.B."/>
            <person name="Lu M.J."/>
            <person name="Chang Y.Y."/>
            <person name="Ann P.J."/>
            <person name="Tsai J.N."/>
            <person name="Chen C.Y."/>
            <person name="Tzean S.S."/>
            <person name="Ota Y."/>
            <person name="Hattori T."/>
            <person name="Sahashi N."/>
            <person name="Liou R.F."/>
            <person name="Kikuchi T."/>
            <person name="Tsai I.J."/>
        </authorList>
    </citation>
    <scope>NUCLEOTIDE SEQUENCE [LARGE SCALE GENOMIC DNA]</scope>
    <source>
        <strain evidence="3 4">FFPRI411160</strain>
    </source>
</reference>
<keyword evidence="1" id="KW-0472">Membrane</keyword>
<sequence>MTETACSGALCAEINTISTAVNAIRLTKLCNLSSCILFVYDFVSSMDREYRLMWTPGLSVGKALFFLIRYYTLVTIVLITLGMFHPNPSHEVGGYWARFHWVSGAILSTLTEASLQIRMYAIYNRSKWILSILVISLAMTISAMAIIARIILQEQKAFFLSLGDSIDMHICDVSNLPSLFRFWWTPALVNETLLVLLAVIRGIQNFKEYGSRNAMRSFVMSLVKDSLLYFIAVFAFYLVAQLFWLLKDKLYLEIPVGYSIAMQGIMSQRLLLNVRERFSSPTAATLVGSLSTGQEESIARSIPLRPMSPYHLQSRKRDYENEF</sequence>
<feature type="transmembrane region" description="Helical" evidence="1">
    <location>
        <begin position="96"/>
        <end position="117"/>
    </location>
</feature>
<feature type="transmembrane region" description="Helical" evidence="1">
    <location>
        <begin position="227"/>
        <end position="246"/>
    </location>
</feature>
<keyword evidence="1" id="KW-1133">Transmembrane helix</keyword>
<feature type="transmembrane region" description="Helical" evidence="1">
    <location>
        <begin position="64"/>
        <end position="84"/>
    </location>
</feature>
<gene>
    <name evidence="3" type="ORF">PNOK_0418100</name>
</gene>
<dbReference type="InterPro" id="IPR045340">
    <property type="entry name" value="DUF6533"/>
</dbReference>
<feature type="domain" description="DUF6533" evidence="2">
    <location>
        <begin position="30"/>
        <end position="74"/>
    </location>
</feature>
<dbReference type="OrthoDB" id="3258294at2759"/>
<dbReference type="InParanoid" id="A0A286UI75"/>
<dbReference type="Proteomes" id="UP000217199">
    <property type="component" value="Unassembled WGS sequence"/>
</dbReference>
<evidence type="ECO:0000256" key="1">
    <source>
        <dbReference type="SAM" id="Phobius"/>
    </source>
</evidence>
<dbReference type="Pfam" id="PF20151">
    <property type="entry name" value="DUF6533"/>
    <property type="match status" value="1"/>
</dbReference>
<evidence type="ECO:0000259" key="2">
    <source>
        <dbReference type="Pfam" id="PF20151"/>
    </source>
</evidence>
<evidence type="ECO:0000313" key="3">
    <source>
        <dbReference type="EMBL" id="PAV19248.1"/>
    </source>
</evidence>